<protein>
    <submittedName>
        <fullName evidence="5">Calmodulin</fullName>
    </submittedName>
</protein>
<feature type="coiled-coil region" evidence="2">
    <location>
        <begin position="4"/>
        <end position="46"/>
    </location>
</feature>
<evidence type="ECO:0000256" key="2">
    <source>
        <dbReference type="SAM" id="Coils"/>
    </source>
</evidence>
<keyword evidence="6" id="KW-1185">Reference proteome</keyword>
<dbReference type="SUPFAM" id="SSF48403">
    <property type="entry name" value="Ankyrin repeat"/>
    <property type="match status" value="1"/>
</dbReference>
<dbReference type="Pfam" id="PF13499">
    <property type="entry name" value="EF-hand_7"/>
    <property type="match status" value="1"/>
</dbReference>
<evidence type="ECO:0000313" key="6">
    <source>
        <dbReference type="Proteomes" id="UP000037460"/>
    </source>
</evidence>
<dbReference type="InterPro" id="IPR036770">
    <property type="entry name" value="Ankyrin_rpt-contain_sf"/>
</dbReference>
<proteinExistence type="predicted"/>
<keyword evidence="1" id="KW-0106">Calcium</keyword>
<feature type="compositionally biased region" description="Basic and acidic residues" evidence="3">
    <location>
        <begin position="269"/>
        <end position="278"/>
    </location>
</feature>
<name>A0A0M0LQI6_9EUKA</name>
<dbReference type="PROSITE" id="PS50096">
    <property type="entry name" value="IQ"/>
    <property type="match status" value="3"/>
</dbReference>
<feature type="domain" description="EF-hand" evidence="4">
    <location>
        <begin position="113"/>
        <end position="148"/>
    </location>
</feature>
<dbReference type="SMART" id="SM00015">
    <property type="entry name" value="IQ"/>
    <property type="match status" value="2"/>
</dbReference>
<sequence>MANAEEHEIEAAAAVVAVEEAEAKARAEEEAALQAATAETAEAERIRNEEAAAAARATLRAAAPVARAPSNVDSLLSQSGAATAAAATKIQAAKRGKDARAQFQAFFGAGIDKSDAGLEAAFAKVDKDQSGKINHDEMKAYILSKYQRGLADETIAEMMASADTNKDGEIDIDEFKIIMRAGPVAAARGPSAVDSLLAKADESLSKKFADEKAAAEKAAEEKAAAEKAAEEAAELDKAASKLQAAKRGQKGRQRAKEEKAATKLQAAKRGKDGRDKVSALKAGTAGEESAEEPAEEANAKDGASSSSSSEPSTPEPEKPRTTVTMSEMDRMLAALADDDGEDDEEFEAYALSSQNGADPLVKDPDGKTPLDWAQQLNHQEIVVLLGGLVLPTAKPPTPPWTAGLPLVLDVRVRDHSGGAHCQIFIRHADEPEEEEELAEVLPPALMNAAEMWMAVDAEASAVEELLVPMPPKRSPPRGRFIDHRRFRERLLFHDPTPLYFEKRGAKQAPLQRDAWSTEVPPKPLPTTAPMTAPALAHATAHALDGTEPDGLDLTMFDAQRSTLSTALCGSTASAIGYMHASYPTYLTVPQPPPTHEYPQPPATAHAALGAGVAGTRMRPRPPGSFLPKQRPSAATSVWPSYPSGLPKTAEPKRAVTPSDYERHTDQATWHPDQATWHPDQATWRYARADVERELLAREAQAQSYVTALQAQVAALAAAEARSNLQTARSTLQTAISEGVRPRARLGRLSNVLPLSARMAMLPEIRPQRATDWRLSAANFGSGKIAQAMRPPKITDSRLHGSLRHRPEAVSGFFGA</sequence>
<dbReference type="Gene3D" id="1.10.238.10">
    <property type="entry name" value="EF-hand"/>
    <property type="match status" value="1"/>
</dbReference>
<evidence type="ECO:0000313" key="5">
    <source>
        <dbReference type="EMBL" id="KOO53157.1"/>
    </source>
</evidence>
<dbReference type="OrthoDB" id="10248537at2759"/>
<accession>A0A0M0LQI6</accession>
<dbReference type="Gene3D" id="1.20.5.190">
    <property type="match status" value="1"/>
</dbReference>
<dbReference type="InterPro" id="IPR011992">
    <property type="entry name" value="EF-hand-dom_pair"/>
</dbReference>
<comment type="caution">
    <text evidence="5">The sequence shown here is derived from an EMBL/GenBank/DDBJ whole genome shotgun (WGS) entry which is preliminary data.</text>
</comment>
<feature type="domain" description="EF-hand" evidence="4">
    <location>
        <begin position="150"/>
        <end position="185"/>
    </location>
</feature>
<dbReference type="Proteomes" id="UP000037460">
    <property type="component" value="Unassembled WGS sequence"/>
</dbReference>
<keyword evidence="2" id="KW-0175">Coiled coil</keyword>
<dbReference type="InterPro" id="IPR002048">
    <property type="entry name" value="EF_hand_dom"/>
</dbReference>
<evidence type="ECO:0000256" key="3">
    <source>
        <dbReference type="SAM" id="MobiDB-lite"/>
    </source>
</evidence>
<dbReference type="SMART" id="SM00054">
    <property type="entry name" value="EFh"/>
    <property type="match status" value="2"/>
</dbReference>
<dbReference type="PROSITE" id="PS00018">
    <property type="entry name" value="EF_HAND_1"/>
    <property type="match status" value="2"/>
</dbReference>
<dbReference type="InterPro" id="IPR000048">
    <property type="entry name" value="IQ_motif_EF-hand-BS"/>
</dbReference>
<dbReference type="CDD" id="cd00051">
    <property type="entry name" value="EFh"/>
    <property type="match status" value="1"/>
</dbReference>
<gene>
    <name evidence="5" type="ORF">Ctob_011553</name>
</gene>
<feature type="region of interest" description="Disordered" evidence="3">
    <location>
        <begin position="238"/>
        <end position="323"/>
    </location>
</feature>
<dbReference type="SUPFAM" id="SSF47473">
    <property type="entry name" value="EF-hand"/>
    <property type="match status" value="1"/>
</dbReference>
<dbReference type="InterPro" id="IPR018247">
    <property type="entry name" value="EF_Hand_1_Ca_BS"/>
</dbReference>
<dbReference type="EMBL" id="JWZX01000356">
    <property type="protein sequence ID" value="KOO53157.1"/>
    <property type="molecule type" value="Genomic_DNA"/>
</dbReference>
<evidence type="ECO:0000259" key="4">
    <source>
        <dbReference type="PROSITE" id="PS50222"/>
    </source>
</evidence>
<dbReference type="PROSITE" id="PS50222">
    <property type="entry name" value="EF_HAND_2"/>
    <property type="match status" value="2"/>
</dbReference>
<reference evidence="6" key="1">
    <citation type="journal article" date="2015" name="PLoS Genet.">
        <title>Genome Sequence and Transcriptome Analyses of Chrysochromulina tobin: Metabolic Tools for Enhanced Algal Fitness in the Prominent Order Prymnesiales (Haptophyceae).</title>
        <authorList>
            <person name="Hovde B.T."/>
            <person name="Deodato C.R."/>
            <person name="Hunsperger H.M."/>
            <person name="Ryken S.A."/>
            <person name="Yost W."/>
            <person name="Jha R.K."/>
            <person name="Patterson J."/>
            <person name="Monnat R.J. Jr."/>
            <person name="Barlow S.B."/>
            <person name="Starkenburg S.R."/>
            <person name="Cattolico R.A."/>
        </authorList>
    </citation>
    <scope>NUCLEOTIDE SEQUENCE</scope>
    <source>
        <strain evidence="6">CCMP291</strain>
    </source>
</reference>
<evidence type="ECO:0000256" key="1">
    <source>
        <dbReference type="ARBA" id="ARBA00022837"/>
    </source>
</evidence>
<dbReference type="Gene3D" id="1.25.40.20">
    <property type="entry name" value="Ankyrin repeat-containing domain"/>
    <property type="match status" value="1"/>
</dbReference>
<feature type="region of interest" description="Disordered" evidence="3">
    <location>
        <begin position="625"/>
        <end position="652"/>
    </location>
</feature>
<dbReference type="GO" id="GO:0005509">
    <property type="term" value="F:calcium ion binding"/>
    <property type="evidence" value="ECO:0007669"/>
    <property type="project" value="InterPro"/>
</dbReference>
<organism evidence="5 6">
    <name type="scientific">Chrysochromulina tobinii</name>
    <dbReference type="NCBI Taxonomy" id="1460289"/>
    <lineage>
        <taxon>Eukaryota</taxon>
        <taxon>Haptista</taxon>
        <taxon>Haptophyta</taxon>
        <taxon>Prymnesiophyceae</taxon>
        <taxon>Prymnesiales</taxon>
        <taxon>Chrysochromulinaceae</taxon>
        <taxon>Chrysochromulina</taxon>
    </lineage>
</organism>
<dbReference type="AlphaFoldDB" id="A0A0M0LQI6"/>